<feature type="region of interest" description="Disordered" evidence="1">
    <location>
        <begin position="232"/>
        <end position="256"/>
    </location>
</feature>
<dbReference type="HOGENOM" id="CLU_886030_0_0_1"/>
<dbReference type="AlphaFoldDB" id="M2YGA0"/>
<accession>M2YGA0</accession>
<gene>
    <name evidence="2" type="ORF">MYCFIDRAFT_200968</name>
</gene>
<dbReference type="OrthoDB" id="10665853at2759"/>
<feature type="region of interest" description="Disordered" evidence="1">
    <location>
        <begin position="1"/>
        <end position="47"/>
    </location>
</feature>
<dbReference type="Proteomes" id="UP000016932">
    <property type="component" value="Unassembled WGS sequence"/>
</dbReference>
<dbReference type="EMBL" id="KB446574">
    <property type="protein sequence ID" value="EME76830.1"/>
    <property type="molecule type" value="Genomic_DNA"/>
</dbReference>
<keyword evidence="3" id="KW-1185">Reference proteome</keyword>
<protein>
    <submittedName>
        <fullName evidence="2">Uncharacterized protein</fullName>
    </submittedName>
</protein>
<dbReference type="GeneID" id="19335909"/>
<feature type="compositionally biased region" description="Basic and acidic residues" evidence="1">
    <location>
        <begin position="73"/>
        <end position="83"/>
    </location>
</feature>
<evidence type="ECO:0000313" key="3">
    <source>
        <dbReference type="Proteomes" id="UP000016932"/>
    </source>
</evidence>
<dbReference type="KEGG" id="pfj:MYCFIDRAFT_200968"/>
<organism evidence="2 3">
    <name type="scientific">Pseudocercospora fijiensis (strain CIRAD86)</name>
    <name type="common">Black leaf streak disease fungus</name>
    <name type="synonym">Mycosphaerella fijiensis</name>
    <dbReference type="NCBI Taxonomy" id="383855"/>
    <lineage>
        <taxon>Eukaryota</taxon>
        <taxon>Fungi</taxon>
        <taxon>Dikarya</taxon>
        <taxon>Ascomycota</taxon>
        <taxon>Pezizomycotina</taxon>
        <taxon>Dothideomycetes</taxon>
        <taxon>Dothideomycetidae</taxon>
        <taxon>Mycosphaerellales</taxon>
        <taxon>Mycosphaerellaceae</taxon>
        <taxon>Pseudocercospora</taxon>
    </lineage>
</organism>
<evidence type="ECO:0000313" key="2">
    <source>
        <dbReference type="EMBL" id="EME76830.1"/>
    </source>
</evidence>
<name>M2YGA0_PSEFD</name>
<feature type="region of interest" description="Disordered" evidence="1">
    <location>
        <begin position="64"/>
        <end position="121"/>
    </location>
</feature>
<evidence type="ECO:0000256" key="1">
    <source>
        <dbReference type="SAM" id="MobiDB-lite"/>
    </source>
</evidence>
<proteinExistence type="predicted"/>
<feature type="compositionally biased region" description="Basic and acidic residues" evidence="1">
    <location>
        <begin position="16"/>
        <end position="43"/>
    </location>
</feature>
<feature type="compositionally biased region" description="Low complexity" evidence="1">
    <location>
        <begin position="110"/>
        <end position="121"/>
    </location>
</feature>
<sequence>MTQLPTSPRTPPDASQKVEDAVRCIEKDTRIAEEEEHNEREEAYSDFPSLRMDYEPIASALAEKVRRYNKTKKTGDDKGDEKAASAPMSNHVEASHPIHQPFSHHNHTRSATSTISRQGSSSQSILRRCSCCNFSNYSRDIRMPHSRSTTEDTTPSNSTPPPTPRAPARQDSAQATAPIAHANQVAVVVAGDEEDVTPGQLLAGIQFFGSEAAQVNSVELASVDNIGIKRARVDNDETSDQQRANPSRPITTSRPATPIQADRSIKEMKSKVHTSKKCSMPMKSINAMFNSAPPDMIKFLSSLEGQIPLTWSLQ</sequence>
<feature type="compositionally biased region" description="Polar residues" evidence="1">
    <location>
        <begin position="241"/>
        <end position="255"/>
    </location>
</feature>
<reference evidence="2 3" key="1">
    <citation type="journal article" date="2012" name="PLoS Pathog.">
        <title>Diverse lifestyles and strategies of plant pathogenesis encoded in the genomes of eighteen Dothideomycetes fungi.</title>
        <authorList>
            <person name="Ohm R.A."/>
            <person name="Feau N."/>
            <person name="Henrissat B."/>
            <person name="Schoch C.L."/>
            <person name="Horwitz B.A."/>
            <person name="Barry K.W."/>
            <person name="Condon B.J."/>
            <person name="Copeland A.C."/>
            <person name="Dhillon B."/>
            <person name="Glaser F."/>
            <person name="Hesse C.N."/>
            <person name="Kosti I."/>
            <person name="LaButti K."/>
            <person name="Lindquist E.A."/>
            <person name="Lucas S."/>
            <person name="Salamov A.A."/>
            <person name="Bradshaw R.E."/>
            <person name="Ciuffetti L."/>
            <person name="Hamelin R.C."/>
            <person name="Kema G.H.J."/>
            <person name="Lawrence C."/>
            <person name="Scott J.A."/>
            <person name="Spatafora J.W."/>
            <person name="Turgeon B.G."/>
            <person name="de Wit P.J.G.M."/>
            <person name="Zhong S."/>
            <person name="Goodwin S.B."/>
            <person name="Grigoriev I.V."/>
        </authorList>
    </citation>
    <scope>NUCLEOTIDE SEQUENCE [LARGE SCALE GENOMIC DNA]</scope>
    <source>
        <strain evidence="2 3">CIRAD86</strain>
    </source>
</reference>
<dbReference type="VEuPathDB" id="FungiDB:MYCFIDRAFT_200968"/>
<dbReference type="RefSeq" id="XP_007932607.1">
    <property type="nucleotide sequence ID" value="XM_007934416.1"/>
</dbReference>
<feature type="region of interest" description="Disordered" evidence="1">
    <location>
        <begin position="140"/>
        <end position="174"/>
    </location>
</feature>